<evidence type="ECO:0000259" key="7">
    <source>
        <dbReference type="PROSITE" id="PS51352"/>
    </source>
</evidence>
<evidence type="ECO:0000256" key="4">
    <source>
        <dbReference type="ARBA" id="ARBA00023157"/>
    </source>
</evidence>
<dbReference type="NCBIfam" id="TIGR01068">
    <property type="entry name" value="thioredoxin"/>
    <property type="match status" value="1"/>
</dbReference>
<evidence type="ECO:0000256" key="1">
    <source>
        <dbReference type="ARBA" id="ARBA00008987"/>
    </source>
</evidence>
<feature type="domain" description="Thioredoxin" evidence="7">
    <location>
        <begin position="35"/>
        <end position="177"/>
    </location>
</feature>
<keyword evidence="2" id="KW-0813">Transport</keyword>
<dbReference type="PANTHER" id="PTHR43601:SF3">
    <property type="entry name" value="THIOREDOXIN, MITOCHONDRIAL"/>
    <property type="match status" value="1"/>
</dbReference>
<proteinExistence type="inferred from homology"/>
<keyword evidence="6" id="KW-1133">Transmembrane helix</keyword>
<evidence type="ECO:0000256" key="5">
    <source>
        <dbReference type="ARBA" id="ARBA00023284"/>
    </source>
</evidence>
<dbReference type="InterPro" id="IPR036249">
    <property type="entry name" value="Thioredoxin-like_sf"/>
</dbReference>
<dbReference type="SUPFAM" id="SSF52833">
    <property type="entry name" value="Thioredoxin-like"/>
    <property type="match status" value="1"/>
</dbReference>
<dbReference type="GO" id="GO:0015035">
    <property type="term" value="F:protein-disulfide reductase activity"/>
    <property type="evidence" value="ECO:0007669"/>
    <property type="project" value="InterPro"/>
</dbReference>
<reference evidence="8" key="1">
    <citation type="submission" date="2024-06" db="EMBL/GenBank/DDBJ databases">
        <authorList>
            <person name="Liu X."/>
            <person name="Lenzi L."/>
            <person name="Haldenby T S."/>
            <person name="Uol C."/>
        </authorList>
    </citation>
    <scope>NUCLEOTIDE SEQUENCE</scope>
</reference>
<accession>A0AAV2TZU5</accession>
<comment type="similarity">
    <text evidence="1">Belongs to the thioredoxin family.</text>
</comment>
<evidence type="ECO:0000256" key="6">
    <source>
        <dbReference type="SAM" id="Phobius"/>
    </source>
</evidence>
<comment type="caution">
    <text evidence="8">The sequence shown here is derived from an EMBL/GenBank/DDBJ whole genome shotgun (WGS) entry which is preliminary data.</text>
</comment>
<dbReference type="PROSITE" id="PS00194">
    <property type="entry name" value="THIOREDOXIN_1"/>
    <property type="match status" value="1"/>
</dbReference>
<keyword evidence="4" id="KW-1015">Disulfide bond</keyword>
<dbReference type="FunFam" id="3.40.30.10:FF:000001">
    <property type="entry name" value="Thioredoxin"/>
    <property type="match status" value="1"/>
</dbReference>
<evidence type="ECO:0000256" key="3">
    <source>
        <dbReference type="ARBA" id="ARBA00022982"/>
    </source>
</evidence>
<dbReference type="EMBL" id="CAXLJL010001033">
    <property type="protein sequence ID" value="CAL5142353.1"/>
    <property type="molecule type" value="Genomic_DNA"/>
</dbReference>
<keyword evidence="3" id="KW-0249">Electron transport</keyword>
<keyword evidence="6" id="KW-0472">Membrane</keyword>
<dbReference type="PROSITE" id="PS51352">
    <property type="entry name" value="THIOREDOXIN_2"/>
    <property type="match status" value="1"/>
</dbReference>
<evidence type="ECO:0000313" key="8">
    <source>
        <dbReference type="EMBL" id="CAL5142353.1"/>
    </source>
</evidence>
<evidence type="ECO:0000256" key="2">
    <source>
        <dbReference type="ARBA" id="ARBA00022448"/>
    </source>
</evidence>
<dbReference type="AlphaFoldDB" id="A0AAV2TZU5"/>
<dbReference type="GO" id="GO:0045454">
    <property type="term" value="P:cell redox homeostasis"/>
    <property type="evidence" value="ECO:0007669"/>
    <property type="project" value="TreeGrafter"/>
</dbReference>
<dbReference type="Pfam" id="PF00085">
    <property type="entry name" value="Thioredoxin"/>
    <property type="match status" value="1"/>
</dbReference>
<name>A0AAV2TZU5_CALDB</name>
<sequence>MSNQTANKNLSRLTLFTLPHALVLYLTLTCLYFLDMLPKTFARFARPLFYSPRLCQVLSNRCLSEISSECGITQIQDEQDFKKRVLNSTKPVLVDFYATWCGPCKLLGPRLEDAMKNYMDSVLMAKVDVDKLDGVAETYKINVVPTVILMKNGKEIDRFSGLKEKEYIDKILHSLTA</sequence>
<dbReference type="InterPro" id="IPR017937">
    <property type="entry name" value="Thioredoxin_CS"/>
</dbReference>
<keyword evidence="6" id="KW-0812">Transmembrane</keyword>
<dbReference type="CDD" id="cd02947">
    <property type="entry name" value="TRX_family"/>
    <property type="match status" value="1"/>
</dbReference>
<dbReference type="PANTHER" id="PTHR43601">
    <property type="entry name" value="THIOREDOXIN, MITOCHONDRIAL"/>
    <property type="match status" value="1"/>
</dbReference>
<feature type="transmembrane region" description="Helical" evidence="6">
    <location>
        <begin position="12"/>
        <end position="34"/>
    </location>
</feature>
<dbReference type="GO" id="GO:0005739">
    <property type="term" value="C:mitochondrion"/>
    <property type="evidence" value="ECO:0007669"/>
    <property type="project" value="TreeGrafter"/>
</dbReference>
<gene>
    <name evidence="8" type="ORF">CDAUBV1_LOCUS17589</name>
</gene>
<dbReference type="Proteomes" id="UP001497525">
    <property type="component" value="Unassembled WGS sequence"/>
</dbReference>
<protein>
    <recommendedName>
        <fullName evidence="7">Thioredoxin domain-containing protein</fullName>
    </recommendedName>
</protein>
<dbReference type="Gene3D" id="3.40.30.10">
    <property type="entry name" value="Glutaredoxin"/>
    <property type="match status" value="1"/>
</dbReference>
<dbReference type="PRINTS" id="PR00421">
    <property type="entry name" value="THIOREDOXIN"/>
</dbReference>
<dbReference type="InterPro" id="IPR013766">
    <property type="entry name" value="Thioredoxin_domain"/>
</dbReference>
<dbReference type="InterPro" id="IPR005746">
    <property type="entry name" value="Thioredoxin"/>
</dbReference>
<keyword evidence="5" id="KW-0676">Redox-active center</keyword>
<organism evidence="8 9">
    <name type="scientific">Calicophoron daubneyi</name>
    <name type="common">Rumen fluke</name>
    <name type="synonym">Paramphistomum daubneyi</name>
    <dbReference type="NCBI Taxonomy" id="300641"/>
    <lineage>
        <taxon>Eukaryota</taxon>
        <taxon>Metazoa</taxon>
        <taxon>Spiralia</taxon>
        <taxon>Lophotrochozoa</taxon>
        <taxon>Platyhelminthes</taxon>
        <taxon>Trematoda</taxon>
        <taxon>Digenea</taxon>
        <taxon>Plagiorchiida</taxon>
        <taxon>Pronocephalata</taxon>
        <taxon>Paramphistomoidea</taxon>
        <taxon>Paramphistomidae</taxon>
        <taxon>Calicophoron</taxon>
    </lineage>
</organism>
<evidence type="ECO:0000313" key="9">
    <source>
        <dbReference type="Proteomes" id="UP001497525"/>
    </source>
</evidence>